<organism evidence="1 2">
    <name type="scientific">Elsinoe batatas</name>
    <dbReference type="NCBI Taxonomy" id="2601811"/>
    <lineage>
        <taxon>Eukaryota</taxon>
        <taxon>Fungi</taxon>
        <taxon>Dikarya</taxon>
        <taxon>Ascomycota</taxon>
        <taxon>Pezizomycotina</taxon>
        <taxon>Dothideomycetes</taxon>
        <taxon>Dothideomycetidae</taxon>
        <taxon>Myriangiales</taxon>
        <taxon>Elsinoaceae</taxon>
        <taxon>Elsinoe</taxon>
    </lineage>
</organism>
<proteinExistence type="predicted"/>
<sequence length="123" mass="14156">MYSCHSTAFLKGKRFVVKTTQYLSSQRGLLGARREHRVYVSIESRFCMMDAHVKDVYLSNLHNACRHCCSPGASLTSHGCFGMAFGREGKTVVPVWNVQRRRRTRQSWRHGGIWHKLCTNVLI</sequence>
<reference evidence="1" key="1">
    <citation type="submission" date="2021-07" db="EMBL/GenBank/DDBJ databases">
        <title>Elsinoe batatas strain:CRI-CJ2 Genome sequencing and assembly.</title>
        <authorList>
            <person name="Huang L."/>
        </authorList>
    </citation>
    <scope>NUCLEOTIDE SEQUENCE</scope>
    <source>
        <strain evidence="1">CRI-CJ2</strain>
    </source>
</reference>
<dbReference type="Proteomes" id="UP000809789">
    <property type="component" value="Unassembled WGS sequence"/>
</dbReference>
<dbReference type="OrthoDB" id="10418071at2759"/>
<keyword evidence="2" id="KW-1185">Reference proteome</keyword>
<dbReference type="EMBL" id="JAESVG020000002">
    <property type="protein sequence ID" value="KAG8629849.1"/>
    <property type="molecule type" value="Genomic_DNA"/>
</dbReference>
<name>A0A8K0PLE5_9PEZI</name>
<protein>
    <submittedName>
        <fullName evidence="1">Uncharacterized protein</fullName>
    </submittedName>
</protein>
<evidence type="ECO:0000313" key="1">
    <source>
        <dbReference type="EMBL" id="KAG8629849.1"/>
    </source>
</evidence>
<evidence type="ECO:0000313" key="2">
    <source>
        <dbReference type="Proteomes" id="UP000809789"/>
    </source>
</evidence>
<accession>A0A8K0PLE5</accession>
<comment type="caution">
    <text evidence="1">The sequence shown here is derived from an EMBL/GenBank/DDBJ whole genome shotgun (WGS) entry which is preliminary data.</text>
</comment>
<gene>
    <name evidence="1" type="ORF">KVT40_001468</name>
</gene>
<dbReference type="AlphaFoldDB" id="A0A8K0PLE5"/>